<evidence type="ECO:0000259" key="2">
    <source>
        <dbReference type="Pfam" id="PF00144"/>
    </source>
</evidence>
<feature type="region of interest" description="Disordered" evidence="1">
    <location>
        <begin position="13"/>
        <end position="32"/>
    </location>
</feature>
<dbReference type="Pfam" id="PF00144">
    <property type="entry name" value="Beta-lactamase"/>
    <property type="match status" value="1"/>
</dbReference>
<evidence type="ECO:0000313" key="3">
    <source>
        <dbReference type="EMBL" id="GAA4013573.1"/>
    </source>
</evidence>
<dbReference type="GO" id="GO:0016787">
    <property type="term" value="F:hydrolase activity"/>
    <property type="evidence" value="ECO:0007669"/>
    <property type="project" value="UniProtKB-KW"/>
</dbReference>
<dbReference type="InterPro" id="IPR012338">
    <property type="entry name" value="Beta-lactam/transpept-like"/>
</dbReference>
<dbReference type="InterPro" id="IPR050789">
    <property type="entry name" value="Diverse_Enzym_Activities"/>
</dbReference>
<dbReference type="Proteomes" id="UP001500456">
    <property type="component" value="Unassembled WGS sequence"/>
</dbReference>
<protein>
    <submittedName>
        <fullName evidence="3">Serine hydrolase</fullName>
    </submittedName>
</protein>
<dbReference type="EMBL" id="BAAAZX010000021">
    <property type="protein sequence ID" value="GAA4013573.1"/>
    <property type="molecule type" value="Genomic_DNA"/>
</dbReference>
<dbReference type="PANTHER" id="PTHR43283">
    <property type="entry name" value="BETA-LACTAMASE-RELATED"/>
    <property type="match status" value="1"/>
</dbReference>
<reference evidence="4" key="1">
    <citation type="journal article" date="2019" name="Int. J. Syst. Evol. Microbiol.">
        <title>The Global Catalogue of Microorganisms (GCM) 10K type strain sequencing project: providing services to taxonomists for standard genome sequencing and annotation.</title>
        <authorList>
            <consortium name="The Broad Institute Genomics Platform"/>
            <consortium name="The Broad Institute Genome Sequencing Center for Infectious Disease"/>
            <person name="Wu L."/>
            <person name="Ma J."/>
        </authorList>
    </citation>
    <scope>NUCLEOTIDE SEQUENCE [LARGE SCALE GENOMIC DNA]</scope>
    <source>
        <strain evidence="4">JCM 16924</strain>
    </source>
</reference>
<feature type="domain" description="Beta-lactamase-related" evidence="2">
    <location>
        <begin position="92"/>
        <end position="363"/>
    </location>
</feature>
<name>A0ABP7SLQ9_9ACTN</name>
<sequence>MSRVCLGEAASINVTGPGTAAPKPRERDFGGGPRPTLADWLTAPGNKWAFRHARELFTSERVGGAPGPAWTPPLHQSPLTEPLTDYLGRSHTDALVVLHDGRPAVEWYAPGVQPDDRHILFSVTKSVVGIVASALVADGLLDPGAPVSSYVPETAVGGYGDATVRELLDMTANIRFVEDYDGPDVRRYRVAVGQLPSANSEGIHAFVCGLPSVGRHGESLSYVSPTADLAAWVCERAAGMSLAQLVSTYVWGPMGAESDGDMLLDHHGAARASGGLCATARDMARIGHLLIGDGPDGAGRSTADLLRPGDRGAWATGTLADFMPGAAYRSFWYQPNGTPDVLLAAGIHGQRIYVDVSRRVVVAQQASLPEAYDHRTWTETLPAFESLARALAGDD</sequence>
<evidence type="ECO:0000256" key="1">
    <source>
        <dbReference type="SAM" id="MobiDB-lite"/>
    </source>
</evidence>
<organism evidence="3 4">
    <name type="scientific">Streptomyces plumbiresistens</name>
    <dbReference type="NCBI Taxonomy" id="511811"/>
    <lineage>
        <taxon>Bacteria</taxon>
        <taxon>Bacillati</taxon>
        <taxon>Actinomycetota</taxon>
        <taxon>Actinomycetes</taxon>
        <taxon>Kitasatosporales</taxon>
        <taxon>Streptomycetaceae</taxon>
        <taxon>Streptomyces</taxon>
    </lineage>
</organism>
<comment type="caution">
    <text evidence="3">The sequence shown here is derived from an EMBL/GenBank/DDBJ whole genome shotgun (WGS) entry which is preliminary data.</text>
</comment>
<keyword evidence="4" id="KW-1185">Reference proteome</keyword>
<dbReference type="SUPFAM" id="SSF56601">
    <property type="entry name" value="beta-lactamase/transpeptidase-like"/>
    <property type="match status" value="1"/>
</dbReference>
<dbReference type="InterPro" id="IPR001466">
    <property type="entry name" value="Beta-lactam-related"/>
</dbReference>
<evidence type="ECO:0000313" key="4">
    <source>
        <dbReference type="Proteomes" id="UP001500456"/>
    </source>
</evidence>
<dbReference type="RefSeq" id="WP_345568245.1">
    <property type="nucleotide sequence ID" value="NZ_BAAAZX010000021.1"/>
</dbReference>
<keyword evidence="3" id="KW-0378">Hydrolase</keyword>
<gene>
    <name evidence="3" type="ORF">GCM10022232_64870</name>
</gene>
<proteinExistence type="predicted"/>
<accession>A0ABP7SLQ9</accession>
<dbReference type="Gene3D" id="3.40.710.10">
    <property type="entry name" value="DD-peptidase/beta-lactamase superfamily"/>
    <property type="match status" value="1"/>
</dbReference>
<dbReference type="PANTHER" id="PTHR43283:SF7">
    <property type="entry name" value="BETA-LACTAMASE-RELATED DOMAIN-CONTAINING PROTEIN"/>
    <property type="match status" value="1"/>
</dbReference>